<dbReference type="GO" id="GO:0004316">
    <property type="term" value="F:3-oxoacyl-[acyl-carrier-protein] reductase (NADPH) activity"/>
    <property type="evidence" value="ECO:0007669"/>
    <property type="project" value="UniProtKB-EC"/>
</dbReference>
<evidence type="ECO:0000259" key="3">
    <source>
        <dbReference type="SMART" id="SM00822"/>
    </source>
</evidence>
<keyword evidence="5" id="KW-1185">Reference proteome</keyword>
<organism evidence="4 5">
    <name type="scientific">Streptomyces hundungensis</name>
    <dbReference type="NCBI Taxonomy" id="1077946"/>
    <lineage>
        <taxon>Bacteria</taxon>
        <taxon>Bacillati</taxon>
        <taxon>Actinomycetota</taxon>
        <taxon>Actinomycetes</taxon>
        <taxon>Kitasatosporales</taxon>
        <taxon>Streptomycetaceae</taxon>
        <taxon>Streptomyces</taxon>
    </lineage>
</organism>
<dbReference type="OrthoDB" id="9804774at2"/>
<name>A0A387HRM3_9ACTN</name>
<dbReference type="PANTHER" id="PTHR43943">
    <property type="entry name" value="DEHYDROGENASE/REDUCTASE (SDR FAMILY) MEMBER 4"/>
    <property type="match status" value="1"/>
</dbReference>
<proteinExistence type="inferred from homology"/>
<dbReference type="Gene3D" id="3.40.50.720">
    <property type="entry name" value="NAD(P)-binding Rossmann-like Domain"/>
    <property type="match status" value="1"/>
</dbReference>
<comment type="similarity">
    <text evidence="1">Belongs to the short-chain dehydrogenases/reductases (SDR) family.</text>
</comment>
<dbReference type="SUPFAM" id="SSF51735">
    <property type="entry name" value="NAD(P)-binding Rossmann-fold domains"/>
    <property type="match status" value="1"/>
</dbReference>
<evidence type="ECO:0000256" key="1">
    <source>
        <dbReference type="ARBA" id="ARBA00006484"/>
    </source>
</evidence>
<dbReference type="PRINTS" id="PR00081">
    <property type="entry name" value="GDHRDH"/>
</dbReference>
<dbReference type="Pfam" id="PF13561">
    <property type="entry name" value="adh_short_C2"/>
    <property type="match status" value="1"/>
</dbReference>
<dbReference type="EC" id="1.1.1.100" evidence="4"/>
<dbReference type="InterPro" id="IPR057326">
    <property type="entry name" value="KR_dom"/>
</dbReference>
<dbReference type="InterPro" id="IPR036291">
    <property type="entry name" value="NAD(P)-bd_dom_sf"/>
</dbReference>
<dbReference type="SMART" id="SM00822">
    <property type="entry name" value="PKS_KR"/>
    <property type="match status" value="1"/>
</dbReference>
<dbReference type="AlphaFoldDB" id="A0A387HRM3"/>
<dbReference type="InterPro" id="IPR002347">
    <property type="entry name" value="SDR_fam"/>
</dbReference>
<feature type="domain" description="Ketoreductase" evidence="3">
    <location>
        <begin position="8"/>
        <end position="174"/>
    </location>
</feature>
<dbReference type="Proteomes" id="UP000271554">
    <property type="component" value="Chromosome"/>
</dbReference>
<keyword evidence="2 4" id="KW-0560">Oxidoreductase</keyword>
<evidence type="ECO:0000313" key="4">
    <source>
        <dbReference type="EMBL" id="AYG83687.1"/>
    </source>
</evidence>
<accession>A0A387HRM3</accession>
<dbReference type="KEGG" id="shun:DWB77_05885"/>
<gene>
    <name evidence="4" type="primary">fabG_9</name>
    <name evidence="4" type="ORF">DWB77_05885</name>
</gene>
<sequence>MDLGLKDRVYVVTGASRGLGLASARALVADGAKVVVSGRDEKTLAAAAAELGPGALPLACDNADPASAALLIATARRHFGRFDGVLISVGGPAPGFVADNTDEQWQSAFESVFLGAVRLARAAAEELEEGGVIGFVLSGSVHEPIPGLTISNGLRPGLAGFAKSLADELGPRGIRVVGLLPARIDTDRVRQLDELSGDAEATRAANESRIPLRRYGAPEEFGRVAAFLLSPAASYLTGVMVPVDGGVGGGSEGVPSGGRGGRGGSRLPTAKRAWLGAQFPAPLKCSVRASVGNLSPSGD</sequence>
<protein>
    <submittedName>
        <fullName evidence="4">3-oxoacyl-[acyl-carrier-protein] reductase FabG</fullName>
        <ecNumber evidence="4">1.1.1.100</ecNumber>
    </submittedName>
</protein>
<evidence type="ECO:0000313" key="5">
    <source>
        <dbReference type="Proteomes" id="UP000271554"/>
    </source>
</evidence>
<evidence type="ECO:0000256" key="2">
    <source>
        <dbReference type="ARBA" id="ARBA00023002"/>
    </source>
</evidence>
<dbReference type="PANTHER" id="PTHR43943:SF17">
    <property type="entry name" value="3-PHENYLPROPIONATE-DIHYDRODIOL_CINNAMIC ACID-DIHYDRODIOL DEHYDROGENASE"/>
    <property type="match status" value="1"/>
</dbReference>
<dbReference type="EMBL" id="CP032698">
    <property type="protein sequence ID" value="AYG83687.1"/>
    <property type="molecule type" value="Genomic_DNA"/>
</dbReference>
<reference evidence="4 5" key="1">
    <citation type="submission" date="2018-10" db="EMBL/GenBank/DDBJ databases">
        <title>Relationship between Morphology and Antimicrobial Activity in Streptomyces.</title>
        <authorList>
            <person name="Kang H.J."/>
            <person name="Kim S.B."/>
        </authorList>
    </citation>
    <scope>NUCLEOTIDE SEQUENCE [LARGE SCALE GENOMIC DNA]</scope>
    <source>
        <strain evidence="4 5">BH38</strain>
    </source>
</reference>